<keyword evidence="1" id="KW-0472">Membrane</keyword>
<feature type="transmembrane region" description="Helical" evidence="1">
    <location>
        <begin position="20"/>
        <end position="42"/>
    </location>
</feature>
<dbReference type="EMBL" id="QWDE01000001">
    <property type="protein sequence ID" value="RFZ85374.1"/>
    <property type="molecule type" value="Genomic_DNA"/>
</dbReference>
<evidence type="ECO:0000256" key="1">
    <source>
        <dbReference type="SAM" id="Phobius"/>
    </source>
</evidence>
<dbReference type="RefSeq" id="WP_117382274.1">
    <property type="nucleotide sequence ID" value="NZ_QWDE01000001.1"/>
</dbReference>
<dbReference type="AlphaFoldDB" id="A0A3E2NWI2"/>
<feature type="transmembrane region" description="Helical" evidence="1">
    <location>
        <begin position="142"/>
        <end position="163"/>
    </location>
</feature>
<evidence type="ECO:0000313" key="3">
    <source>
        <dbReference type="Proteomes" id="UP000260823"/>
    </source>
</evidence>
<feature type="transmembrane region" description="Helical" evidence="1">
    <location>
        <begin position="54"/>
        <end position="74"/>
    </location>
</feature>
<reference evidence="2 3" key="1">
    <citation type="submission" date="2018-08" db="EMBL/GenBank/DDBJ databases">
        <title>Mucilaginibacter terrae sp. nov., isolated from manganese diggings.</title>
        <authorList>
            <person name="Huang Y."/>
            <person name="Zhou Z."/>
        </authorList>
    </citation>
    <scope>NUCLEOTIDE SEQUENCE [LARGE SCALE GENOMIC DNA]</scope>
    <source>
        <strain evidence="2 3">ZH6</strain>
    </source>
</reference>
<feature type="transmembrane region" description="Helical" evidence="1">
    <location>
        <begin position="81"/>
        <end position="100"/>
    </location>
</feature>
<proteinExistence type="predicted"/>
<protein>
    <submittedName>
        <fullName evidence="2">Uncharacterized protein</fullName>
    </submittedName>
</protein>
<gene>
    <name evidence="2" type="ORF">DYU05_07190</name>
</gene>
<keyword evidence="3" id="KW-1185">Reference proteome</keyword>
<evidence type="ECO:0000313" key="2">
    <source>
        <dbReference type="EMBL" id="RFZ85374.1"/>
    </source>
</evidence>
<sequence length="234" mass="26321">MPELSKPATSSRKINKIEIAMLTIVFALVIAGIVICFVNKQWFEDVYTSEDGFIENFTVFPLSVAVVTAIVYLVKLASKRSWMFILCMSVAALFGFFVAGEEISWGQRIFHVESSEFFLENNAQHETNLHNMVVDGEKVNKIVFTWLLGLTVALYLFLLPWLYAKKPGVKRFIDWAGIPVPHRVQIIAAIALFVCIGIIPSSKNSELLELGISSIFLLILLYPQNVAVFRTDKA</sequence>
<keyword evidence="1" id="KW-0812">Transmembrane</keyword>
<dbReference type="Proteomes" id="UP000260823">
    <property type="component" value="Unassembled WGS sequence"/>
</dbReference>
<keyword evidence="1" id="KW-1133">Transmembrane helix</keyword>
<organism evidence="2 3">
    <name type="scientific">Mucilaginibacter terrenus</name>
    <dbReference type="NCBI Taxonomy" id="2482727"/>
    <lineage>
        <taxon>Bacteria</taxon>
        <taxon>Pseudomonadati</taxon>
        <taxon>Bacteroidota</taxon>
        <taxon>Sphingobacteriia</taxon>
        <taxon>Sphingobacteriales</taxon>
        <taxon>Sphingobacteriaceae</taxon>
        <taxon>Mucilaginibacter</taxon>
    </lineage>
</organism>
<dbReference type="OrthoDB" id="7067875at2"/>
<accession>A0A3E2NWI2</accession>
<feature type="transmembrane region" description="Helical" evidence="1">
    <location>
        <begin position="184"/>
        <end position="201"/>
    </location>
</feature>
<feature type="transmembrane region" description="Helical" evidence="1">
    <location>
        <begin position="207"/>
        <end position="229"/>
    </location>
</feature>
<comment type="caution">
    <text evidence="2">The sequence shown here is derived from an EMBL/GenBank/DDBJ whole genome shotgun (WGS) entry which is preliminary data.</text>
</comment>
<name>A0A3E2NWI2_9SPHI</name>